<protein>
    <submittedName>
        <fullName evidence="1">Uncharacterized protein</fullName>
    </submittedName>
</protein>
<dbReference type="AlphaFoldDB" id="A0A2M7UUS3"/>
<organism evidence="1 2">
    <name type="scientific">Candidatus Nealsonbacteria bacterium CG_4_10_14_0_2_um_filter_40_15</name>
    <dbReference type="NCBI Taxonomy" id="1974682"/>
    <lineage>
        <taxon>Bacteria</taxon>
        <taxon>Candidatus Nealsoniibacteriota</taxon>
    </lineage>
</organism>
<reference evidence="2" key="1">
    <citation type="submission" date="2017-09" db="EMBL/GenBank/DDBJ databases">
        <title>Depth-based differentiation of microbial function through sediment-hosted aquifers and enrichment of novel symbionts in the deep terrestrial subsurface.</title>
        <authorList>
            <person name="Probst A.J."/>
            <person name="Ladd B."/>
            <person name="Jarett J.K."/>
            <person name="Geller-Mcgrath D.E."/>
            <person name="Sieber C.M.K."/>
            <person name="Emerson J.B."/>
            <person name="Anantharaman K."/>
            <person name="Thomas B.C."/>
            <person name="Malmstrom R."/>
            <person name="Stieglmeier M."/>
            <person name="Klingl A."/>
            <person name="Woyke T."/>
            <person name="Ryan C.M."/>
            <person name="Banfield J.F."/>
        </authorList>
    </citation>
    <scope>NUCLEOTIDE SEQUENCE [LARGE SCALE GENOMIC DNA]</scope>
</reference>
<dbReference type="EMBL" id="PFOZ01000018">
    <property type="protein sequence ID" value="PIZ87585.1"/>
    <property type="molecule type" value="Genomic_DNA"/>
</dbReference>
<evidence type="ECO:0000313" key="1">
    <source>
        <dbReference type="EMBL" id="PIZ87585.1"/>
    </source>
</evidence>
<comment type="caution">
    <text evidence="1">The sequence shown here is derived from an EMBL/GenBank/DDBJ whole genome shotgun (WGS) entry which is preliminary data.</text>
</comment>
<dbReference type="Proteomes" id="UP000229166">
    <property type="component" value="Unassembled WGS sequence"/>
</dbReference>
<sequence>MNGSISTIAGVNQPRVYLDTRLRHDVHQFDVYPATPELTLLTETVAINKDALVNETPGIRWIGIIASKDGSIDLYMVSGKRGSFFRAIIKSPN</sequence>
<proteinExistence type="predicted"/>
<name>A0A2M7UUS3_9BACT</name>
<accession>A0A2M7UUS3</accession>
<gene>
    <name evidence="1" type="ORF">COX92_00915</name>
</gene>
<evidence type="ECO:0000313" key="2">
    <source>
        <dbReference type="Proteomes" id="UP000229166"/>
    </source>
</evidence>